<evidence type="ECO:0000256" key="5">
    <source>
        <dbReference type="ARBA" id="ARBA00023136"/>
    </source>
</evidence>
<protein>
    <submittedName>
        <fullName evidence="8">Uncharacterized protein</fullName>
    </submittedName>
</protein>
<evidence type="ECO:0000256" key="3">
    <source>
        <dbReference type="ARBA" id="ARBA00022692"/>
    </source>
</evidence>
<feature type="transmembrane region" description="Helical" evidence="7">
    <location>
        <begin position="184"/>
        <end position="204"/>
    </location>
</feature>
<evidence type="ECO:0000256" key="6">
    <source>
        <dbReference type="SAM" id="MobiDB-lite"/>
    </source>
</evidence>
<dbReference type="OrthoDB" id="9971669at2759"/>
<organism evidence="8 9">
    <name type="scientific">Tilletiaria anomala (strain ATCC 24038 / CBS 436.72 / UBC 951)</name>
    <dbReference type="NCBI Taxonomy" id="1037660"/>
    <lineage>
        <taxon>Eukaryota</taxon>
        <taxon>Fungi</taxon>
        <taxon>Dikarya</taxon>
        <taxon>Basidiomycota</taxon>
        <taxon>Ustilaginomycotina</taxon>
        <taxon>Exobasidiomycetes</taxon>
        <taxon>Georgefischeriales</taxon>
        <taxon>Tilletiariaceae</taxon>
        <taxon>Tilletiaria</taxon>
    </lineage>
</organism>
<keyword evidence="9" id="KW-1185">Reference proteome</keyword>
<keyword evidence="2" id="KW-0813">Transport</keyword>
<dbReference type="RefSeq" id="XP_013240687.1">
    <property type="nucleotide sequence ID" value="XM_013385233.1"/>
</dbReference>
<dbReference type="GeneID" id="25266185"/>
<feature type="region of interest" description="Disordered" evidence="6">
    <location>
        <begin position="1"/>
        <end position="50"/>
    </location>
</feature>
<sequence length="293" mass="32897">MARCMHTSTARSERRRCSHPAGRPVRSGPSWELRSQEGSETKGDKDNAEDNTTSFIARRADVLLHDGASLADAFGGLLPSGRSNIDISTLAGLCWLFLVEGLLTVVFGHVARQQAPRDVQSARFLCQDEKEGPSPPSSRAIVRRQHRCRRRDMRAGEKGIGQQRQEAYETILRRIYPGIMQTRIQLVILPVFVPATAMVLALSWGSRTSGNWAGRWSWCSCRLRWRLIHKGLLKAEAALTQDMYAYLPVRYVFLAASHNARVNYTRMFLITLGICPSTPYTIALVYNNAARHT</sequence>
<evidence type="ECO:0000256" key="7">
    <source>
        <dbReference type="SAM" id="Phobius"/>
    </source>
</evidence>
<gene>
    <name evidence="8" type="ORF">K437DRAFT_270606</name>
</gene>
<accession>A0A066VA69</accession>
<name>A0A066VA69_TILAU</name>
<comment type="caution">
    <text evidence="8">The sequence shown here is derived from an EMBL/GenBank/DDBJ whole genome shotgun (WGS) entry which is preliminary data.</text>
</comment>
<feature type="transmembrane region" description="Helical" evidence="7">
    <location>
        <begin position="267"/>
        <end position="286"/>
    </location>
</feature>
<dbReference type="GO" id="GO:0022857">
    <property type="term" value="F:transmembrane transporter activity"/>
    <property type="evidence" value="ECO:0007669"/>
    <property type="project" value="TreeGrafter"/>
</dbReference>
<dbReference type="PANTHER" id="PTHR43791">
    <property type="entry name" value="PERMEASE-RELATED"/>
    <property type="match status" value="1"/>
</dbReference>
<dbReference type="GO" id="GO:0016020">
    <property type="term" value="C:membrane"/>
    <property type="evidence" value="ECO:0007669"/>
    <property type="project" value="UniProtKB-SubCell"/>
</dbReference>
<dbReference type="Proteomes" id="UP000027361">
    <property type="component" value="Unassembled WGS sequence"/>
</dbReference>
<dbReference type="InParanoid" id="A0A066VA69"/>
<keyword evidence="3 7" id="KW-0812">Transmembrane</keyword>
<keyword evidence="4 7" id="KW-1133">Transmembrane helix</keyword>
<feature type="compositionally biased region" description="Polar residues" evidence="6">
    <location>
        <begin position="1"/>
        <end position="10"/>
    </location>
</feature>
<dbReference type="STRING" id="1037660.A0A066VA69"/>
<evidence type="ECO:0000256" key="4">
    <source>
        <dbReference type="ARBA" id="ARBA00022989"/>
    </source>
</evidence>
<dbReference type="HOGENOM" id="CLU_950560_0_0_1"/>
<evidence type="ECO:0000256" key="1">
    <source>
        <dbReference type="ARBA" id="ARBA00004141"/>
    </source>
</evidence>
<evidence type="ECO:0000256" key="2">
    <source>
        <dbReference type="ARBA" id="ARBA00022448"/>
    </source>
</evidence>
<feature type="compositionally biased region" description="Basic and acidic residues" evidence="6">
    <location>
        <begin position="34"/>
        <end position="48"/>
    </location>
</feature>
<dbReference type="PANTHER" id="PTHR43791:SF36">
    <property type="entry name" value="TRANSPORTER, PUTATIVE (AFU_ORTHOLOGUE AFUA_6G08340)-RELATED"/>
    <property type="match status" value="1"/>
</dbReference>
<proteinExistence type="predicted"/>
<dbReference type="EMBL" id="JMSN01000120">
    <property type="protein sequence ID" value="KDN38331.1"/>
    <property type="molecule type" value="Genomic_DNA"/>
</dbReference>
<keyword evidence="5 7" id="KW-0472">Membrane</keyword>
<evidence type="ECO:0000313" key="8">
    <source>
        <dbReference type="EMBL" id="KDN38331.1"/>
    </source>
</evidence>
<comment type="subcellular location">
    <subcellularLocation>
        <location evidence="1">Membrane</location>
        <topology evidence="1">Multi-pass membrane protein</topology>
    </subcellularLocation>
</comment>
<reference evidence="8 9" key="1">
    <citation type="submission" date="2014-05" db="EMBL/GenBank/DDBJ databases">
        <title>Draft genome sequence of a rare smut relative, Tilletiaria anomala UBC 951.</title>
        <authorList>
            <consortium name="DOE Joint Genome Institute"/>
            <person name="Toome M."/>
            <person name="Kuo A."/>
            <person name="Henrissat B."/>
            <person name="Lipzen A."/>
            <person name="Tritt A."/>
            <person name="Yoshinaga Y."/>
            <person name="Zane M."/>
            <person name="Barry K."/>
            <person name="Grigoriev I.V."/>
            <person name="Spatafora J.W."/>
            <person name="Aimea M.C."/>
        </authorList>
    </citation>
    <scope>NUCLEOTIDE SEQUENCE [LARGE SCALE GENOMIC DNA]</scope>
    <source>
        <strain evidence="8 9">UBC 951</strain>
    </source>
</reference>
<dbReference type="AlphaFoldDB" id="A0A066VA69"/>
<evidence type="ECO:0000313" key="9">
    <source>
        <dbReference type="Proteomes" id="UP000027361"/>
    </source>
</evidence>